<dbReference type="Pfam" id="PF02415">
    <property type="entry name" value="Chlam_PMP"/>
    <property type="match status" value="5"/>
</dbReference>
<evidence type="ECO:0000313" key="10">
    <source>
        <dbReference type="Proteomes" id="UP001491310"/>
    </source>
</evidence>
<dbReference type="InterPro" id="IPR003368">
    <property type="entry name" value="POMP_repeat"/>
</dbReference>
<protein>
    <recommendedName>
        <fullName evidence="11">Polymorphic outer membrane protein</fullName>
    </recommendedName>
</protein>
<evidence type="ECO:0000256" key="6">
    <source>
        <dbReference type="ARBA" id="ARBA00023136"/>
    </source>
</evidence>
<dbReference type="EMBL" id="JALJOT010000004">
    <property type="protein sequence ID" value="KAK9915738.1"/>
    <property type="molecule type" value="Genomic_DNA"/>
</dbReference>
<dbReference type="PANTHER" id="PTHR11319">
    <property type="entry name" value="G PROTEIN-COUPLED RECEPTOR-RELATED"/>
    <property type="match status" value="1"/>
</dbReference>
<comment type="subcellular location">
    <subcellularLocation>
        <location evidence="1">Cell envelope</location>
    </subcellularLocation>
    <subcellularLocation>
        <location evidence="2">Cell outer membrane</location>
    </subcellularLocation>
    <subcellularLocation>
        <location evidence="3">Secreted</location>
    </subcellularLocation>
</comment>
<feature type="chain" id="PRO_5047053212" description="Polymorphic outer membrane protein" evidence="8">
    <location>
        <begin position="23"/>
        <end position="428"/>
    </location>
</feature>
<dbReference type="InterPro" id="IPR011050">
    <property type="entry name" value="Pectin_lyase_fold/virulence"/>
</dbReference>
<keyword evidence="10" id="KW-1185">Reference proteome</keyword>
<evidence type="ECO:0000313" key="9">
    <source>
        <dbReference type="EMBL" id="KAK9915738.1"/>
    </source>
</evidence>
<sequence>MRSWREETVMIVVLFLVGLAAAQQQPVPGSRTSTPYTTTCRLVAISSVDGTGIADGSITCTGPGTPVMLSVSSDLNKFSSKFSGGSAGALSIDSSRVLIDSSNFANNTGAAGGAIQVQGQSSVGVTNTTFLGNVNANSQGGGLAVAPGGLVQVVNSQFTANSASRGGAIYTSAASLSVINSQFTQNTAKTTGGATYTADSSAVTLLNSTFSGNTAGALCLVVRALGGAVASDSTQTTIGGCIFSNNAALSQGGALYQSNTTGDVTTCTFSGNKAANGGAVYQNLAQSNVIRTAFDGNAASQKGGALFSTSSTGNIMNSTFTSNKAVQSGGGVFQNDCASSISFSIFSKNDGGSLGGGGIYRNACEGFTINCSFIQNTSAQGGAIYQNNCISNNIRATVFNGNNAQEGSTLFLNNSVPVNDPGRLPVYS</sequence>
<keyword evidence="5 8" id="KW-0732">Signal</keyword>
<dbReference type="Proteomes" id="UP001491310">
    <property type="component" value="Unassembled WGS sequence"/>
</dbReference>
<dbReference type="SUPFAM" id="SSF51126">
    <property type="entry name" value="Pectin lyase-like"/>
    <property type="match status" value="1"/>
</dbReference>
<evidence type="ECO:0000256" key="8">
    <source>
        <dbReference type="SAM" id="SignalP"/>
    </source>
</evidence>
<gene>
    <name evidence="9" type="ORF">WJX75_003445</name>
</gene>
<dbReference type="PANTHER" id="PTHR11319:SF35">
    <property type="entry name" value="OUTER MEMBRANE PROTEIN PMPC-RELATED"/>
    <property type="match status" value="1"/>
</dbReference>
<proteinExistence type="predicted"/>
<keyword evidence="4" id="KW-0964">Secreted</keyword>
<reference evidence="9 10" key="1">
    <citation type="journal article" date="2024" name="Nat. Commun.">
        <title>Phylogenomics reveals the evolutionary origins of lichenization in chlorophyte algae.</title>
        <authorList>
            <person name="Puginier C."/>
            <person name="Libourel C."/>
            <person name="Otte J."/>
            <person name="Skaloud P."/>
            <person name="Haon M."/>
            <person name="Grisel S."/>
            <person name="Petersen M."/>
            <person name="Berrin J.G."/>
            <person name="Delaux P.M."/>
            <person name="Dal Grande F."/>
            <person name="Keller J."/>
        </authorList>
    </citation>
    <scope>NUCLEOTIDE SEQUENCE [LARGE SCALE GENOMIC DNA]</scope>
    <source>
        <strain evidence="9 10">SAG 216-7</strain>
    </source>
</reference>
<keyword evidence="7" id="KW-0998">Cell outer membrane</keyword>
<keyword evidence="6" id="KW-0472">Membrane</keyword>
<accession>A0ABR2YVE0</accession>
<evidence type="ECO:0000256" key="2">
    <source>
        <dbReference type="ARBA" id="ARBA00004442"/>
    </source>
</evidence>
<evidence type="ECO:0000256" key="4">
    <source>
        <dbReference type="ARBA" id="ARBA00022525"/>
    </source>
</evidence>
<organism evidence="9 10">
    <name type="scientific">Coccomyxa subellipsoidea</name>
    <dbReference type="NCBI Taxonomy" id="248742"/>
    <lineage>
        <taxon>Eukaryota</taxon>
        <taxon>Viridiplantae</taxon>
        <taxon>Chlorophyta</taxon>
        <taxon>core chlorophytes</taxon>
        <taxon>Trebouxiophyceae</taxon>
        <taxon>Trebouxiophyceae incertae sedis</taxon>
        <taxon>Coccomyxaceae</taxon>
        <taxon>Coccomyxa</taxon>
    </lineage>
</organism>
<dbReference type="NCBIfam" id="TIGR01376">
    <property type="entry name" value="POMP_repeat"/>
    <property type="match status" value="2"/>
</dbReference>
<evidence type="ECO:0000256" key="1">
    <source>
        <dbReference type="ARBA" id="ARBA00004196"/>
    </source>
</evidence>
<name>A0ABR2YVE0_9CHLO</name>
<evidence type="ECO:0000256" key="3">
    <source>
        <dbReference type="ARBA" id="ARBA00004613"/>
    </source>
</evidence>
<evidence type="ECO:0000256" key="7">
    <source>
        <dbReference type="ARBA" id="ARBA00023237"/>
    </source>
</evidence>
<comment type="caution">
    <text evidence="9">The sequence shown here is derived from an EMBL/GenBank/DDBJ whole genome shotgun (WGS) entry which is preliminary data.</text>
</comment>
<evidence type="ECO:0008006" key="11">
    <source>
        <dbReference type="Google" id="ProtNLM"/>
    </source>
</evidence>
<feature type="signal peptide" evidence="8">
    <location>
        <begin position="1"/>
        <end position="22"/>
    </location>
</feature>
<evidence type="ECO:0000256" key="5">
    <source>
        <dbReference type="ARBA" id="ARBA00022729"/>
    </source>
</evidence>